<dbReference type="AlphaFoldDB" id="A0A0S7BPP5"/>
<dbReference type="Gene3D" id="1.10.1060.10">
    <property type="entry name" value="Alpha-helical ferredoxin"/>
    <property type="match status" value="1"/>
</dbReference>
<feature type="domain" description="4Fe-4S ferredoxin-type" evidence="4">
    <location>
        <begin position="940"/>
        <end position="970"/>
    </location>
</feature>
<dbReference type="Gene3D" id="3.50.50.60">
    <property type="entry name" value="FAD/NAD(P)-binding domain"/>
    <property type="match status" value="1"/>
</dbReference>
<dbReference type="PROSITE" id="PS51379">
    <property type="entry name" value="4FE4S_FER_2"/>
    <property type="match status" value="1"/>
</dbReference>
<gene>
    <name evidence="5" type="ORF">TBC1_11777</name>
</gene>
<dbReference type="Proteomes" id="UP000053091">
    <property type="component" value="Unassembled WGS sequence"/>
</dbReference>
<dbReference type="InterPro" id="IPR023753">
    <property type="entry name" value="FAD/NAD-binding_dom"/>
</dbReference>
<dbReference type="InterPro" id="IPR009051">
    <property type="entry name" value="Helical_ferredxn"/>
</dbReference>
<dbReference type="SUPFAM" id="SSF46548">
    <property type="entry name" value="alpha-helical ferredoxin"/>
    <property type="match status" value="2"/>
</dbReference>
<dbReference type="Pfam" id="PF07992">
    <property type="entry name" value="Pyr_redox_2"/>
    <property type="match status" value="1"/>
</dbReference>
<dbReference type="PROSITE" id="PS00198">
    <property type="entry name" value="4FE4S_FER_1"/>
    <property type="match status" value="1"/>
</dbReference>
<keyword evidence="6" id="KW-1185">Reference proteome</keyword>
<dbReference type="InterPro" id="IPR036188">
    <property type="entry name" value="FAD/NAD-bd_sf"/>
</dbReference>
<dbReference type="InterPro" id="IPR028261">
    <property type="entry name" value="DPD_II"/>
</dbReference>
<organism evidence="5">
    <name type="scientific">Lentimicrobium saccharophilum</name>
    <dbReference type="NCBI Taxonomy" id="1678841"/>
    <lineage>
        <taxon>Bacteria</taxon>
        <taxon>Pseudomonadati</taxon>
        <taxon>Bacteroidota</taxon>
        <taxon>Bacteroidia</taxon>
        <taxon>Bacteroidales</taxon>
        <taxon>Lentimicrobiaceae</taxon>
        <taxon>Lentimicrobium</taxon>
    </lineage>
</organism>
<dbReference type="Gene3D" id="3.40.50.720">
    <property type="entry name" value="NAD(P)-binding Rossmann-like Domain"/>
    <property type="match status" value="1"/>
</dbReference>
<evidence type="ECO:0000256" key="1">
    <source>
        <dbReference type="ARBA" id="ARBA00022723"/>
    </source>
</evidence>
<name>A0A0S7BPP5_9BACT</name>
<dbReference type="PATRIC" id="fig|1678841.3.peg.879"/>
<keyword evidence="1" id="KW-0479">Metal-binding</keyword>
<dbReference type="EMBL" id="DF968182">
    <property type="protein sequence ID" value="GAP42645.1"/>
    <property type="molecule type" value="Genomic_DNA"/>
</dbReference>
<evidence type="ECO:0000259" key="4">
    <source>
        <dbReference type="PROSITE" id="PS51379"/>
    </source>
</evidence>
<evidence type="ECO:0000313" key="5">
    <source>
        <dbReference type="EMBL" id="GAP42645.1"/>
    </source>
</evidence>
<dbReference type="RefSeq" id="WP_062038764.1">
    <property type="nucleotide sequence ID" value="NZ_DF968182.1"/>
</dbReference>
<dbReference type="GO" id="GO:0016491">
    <property type="term" value="F:oxidoreductase activity"/>
    <property type="evidence" value="ECO:0007669"/>
    <property type="project" value="InterPro"/>
</dbReference>
<sequence>MAHSTGFSVASIHRLWQMIEEDYRRNRQIFSIPEALFFNPEVNGTENYRIFGQHLRTPFGVAAGPHTQLAQNIVSAWLCGASYIELKTIQTLDDLEITKPCIDMQDEGYNCEWSQELRIHESFGEYLKAWILIHLLHHRLGHPGAAGGFIFNMSVGYNLQGILNENVQWFLSKMQDCQPEKEAMISSLLPIYPELRDLSIPDRISTNITLSTMHGCPPGEIEKIGHYLLTEKKLHTFIKLNPTLLGEEQLRKILNNQLGYKTMVPDAAFEHDLKYEDALGIIRRLEMAARQNNLTFGVKLTNTLECINHRKVFPPKEEMMYMSGRALHPISVNVAAKLRRDLGPGLHISFSGGADCFNISDLLQCGLMPVTVCSDLLKPGGYGRLQQYIEQTSGINTADTARQAMYLEKYALSVVDDMRYRCDPFSEKSIKTGRKLDLFDCIHAPCVDECPTNQDIPEYLHHISRGETGKALDAIHRKNPFPNVLGSACDHPCQLRCTRINYDQPLKIRELKLFAAHNGKASDVPLVKENGKSAAVIGAGPSGLSFAYFMRLAGFRVEIFESHPDPGGMVRDAIPPFRMKAELLMKDVERIRSTGVIIHFNSPVNRQLFGQLRRDFDYVYIAAGARRFKTLPLEGAGAGGVVDPLTFLKLAKAGKKSDTGRNILVIGGGNTAMDVARTARRTAAEDASVSVVYRRSRAEMPASREETKAALNEGIRLLELLSPEQIHLKDGHIVALSCAKMKLITPPDGGRAAPCKTDEPLITLPVDTLIPALGQETDIDFATPEELSLRPESDYETQLDRVYIGGDAARGAATIVKAAGDGRRAAAAIAASAGIALDTDNPPAAKHLEKSELIIRKSRRINIDPAMENTPPLLTAETAREEALRCLQCDELCNICVTVCPNRANISYQTPAVDIPQWKMINHKNGISFEQTGILKIAQSTQVLNLAGFCNECGNCTTFCPSSGAPFRDKPRFCLSRESFNKTDNGYMLQWANGRLTLLHRKGDLVSRLTRQADGYLYETENMKVAFGLTDFRPYGPEIINSGMTNPDLSEASTLKFLIDNPDITSGSLIAEQPYT</sequence>
<dbReference type="SUPFAM" id="SSF51971">
    <property type="entry name" value="Nucleotide-binding domain"/>
    <property type="match status" value="1"/>
</dbReference>
<dbReference type="SUPFAM" id="SSF51395">
    <property type="entry name" value="FMN-linked oxidoreductases"/>
    <property type="match status" value="1"/>
</dbReference>
<reference evidence="5" key="1">
    <citation type="journal article" date="2015" name="Genome Announc.">
        <title>Draft Genome Sequence of Bacteroidales Strain TBC1, a Novel Isolate from a Methanogenic Wastewater Treatment System.</title>
        <authorList>
            <person name="Tourlousse D.M."/>
            <person name="Matsuura N."/>
            <person name="Sun L."/>
            <person name="Toyonaga M."/>
            <person name="Kuroda K."/>
            <person name="Ohashi A."/>
            <person name="Cruz R."/>
            <person name="Yamaguchi T."/>
            <person name="Sekiguchi Y."/>
        </authorList>
    </citation>
    <scope>NUCLEOTIDE SEQUENCE [LARGE SCALE GENOMIC DNA]</scope>
    <source>
        <strain evidence="5">TBC1</strain>
    </source>
</reference>
<dbReference type="STRING" id="1678841.TBC1_11777"/>
<dbReference type="PRINTS" id="PR00419">
    <property type="entry name" value="ADXRDTASE"/>
</dbReference>
<proteinExistence type="predicted"/>
<dbReference type="Pfam" id="PF14691">
    <property type="entry name" value="Fer4_20"/>
    <property type="match status" value="1"/>
</dbReference>
<dbReference type="GO" id="GO:0046872">
    <property type="term" value="F:metal ion binding"/>
    <property type="evidence" value="ECO:0007669"/>
    <property type="project" value="UniProtKB-KW"/>
</dbReference>
<dbReference type="OrthoDB" id="9803192at2"/>
<dbReference type="PANTHER" id="PTHR42783">
    <property type="entry name" value="GLUTAMATE SYNTHASE [NADPH] SMALL CHAIN"/>
    <property type="match status" value="1"/>
</dbReference>
<accession>A0A0S7BPP5</accession>
<dbReference type="InterPro" id="IPR017896">
    <property type="entry name" value="4Fe4S_Fe-S-bd"/>
</dbReference>
<dbReference type="InterPro" id="IPR017701">
    <property type="entry name" value="Se_rdtase_YgfK"/>
</dbReference>
<dbReference type="NCBIfam" id="TIGR03315">
    <property type="entry name" value="Se_ygfK"/>
    <property type="match status" value="1"/>
</dbReference>
<evidence type="ECO:0000256" key="3">
    <source>
        <dbReference type="ARBA" id="ARBA00023014"/>
    </source>
</evidence>
<protein>
    <submittedName>
        <fullName evidence="5">Putative selenate reductase, YgfK subunit</fullName>
    </submittedName>
</protein>
<dbReference type="PANTHER" id="PTHR42783:SF3">
    <property type="entry name" value="GLUTAMATE SYNTHASE [NADPH] SMALL CHAIN-RELATED"/>
    <property type="match status" value="1"/>
</dbReference>
<dbReference type="InterPro" id="IPR017900">
    <property type="entry name" value="4Fe4S_Fe_S_CS"/>
</dbReference>
<evidence type="ECO:0000313" key="6">
    <source>
        <dbReference type="Proteomes" id="UP000053091"/>
    </source>
</evidence>
<keyword evidence="2" id="KW-0408">Iron</keyword>
<evidence type="ECO:0000256" key="2">
    <source>
        <dbReference type="ARBA" id="ARBA00023004"/>
    </source>
</evidence>
<dbReference type="GO" id="GO:0051536">
    <property type="term" value="F:iron-sulfur cluster binding"/>
    <property type="evidence" value="ECO:0007669"/>
    <property type="project" value="UniProtKB-KW"/>
</dbReference>
<keyword evidence="3" id="KW-0411">Iron-sulfur</keyword>